<gene>
    <name evidence="9" type="ORF">H8S20_13180</name>
</gene>
<keyword evidence="4 6" id="KW-0238">DNA-binding</keyword>
<dbReference type="InterPro" id="IPR028259">
    <property type="entry name" value="AP2-like_int_N"/>
</dbReference>
<keyword evidence="5" id="KW-0233">DNA recombination</keyword>
<dbReference type="Pfam" id="PF14657">
    <property type="entry name" value="Arm-DNA-bind_4"/>
    <property type="match status" value="1"/>
</dbReference>
<evidence type="ECO:0000259" key="8">
    <source>
        <dbReference type="PROSITE" id="PS51900"/>
    </source>
</evidence>
<dbReference type="Gene3D" id="1.10.150.130">
    <property type="match status" value="1"/>
</dbReference>
<dbReference type="SUPFAM" id="SSF56349">
    <property type="entry name" value="DNA breaking-rejoining enzymes"/>
    <property type="match status" value="1"/>
</dbReference>
<sequence>MQGGVRKKGDTWYYYFDLAKVDGKRKKIERKGGSTKKEALTALRNAIAEYENAGTLKNDNDISYSDYLDYWMNNYVKIQCKRTTEALYKRYIEQHIKPILGLYKLKTLNPSILQDFLNKKSINGFSKNTVSSFYGLLSGSLKYAVYPMKYIKENPMTYVHMPRYDILHKKDSTELKIISLTDFNKMIERFPVGSSFYIPLQIAFQTGLRASEVTGLTWDDIDFNNYTLEVNKILVKIGPEWTFGTPKTQSSHRIINIGPSLVKILQDHKIYQDEMRIKYGHWYRESNFICTKENGENITTESLKYLSRVVNYELKINFNFHSLRHTHATMLIENGANMKDVQNRLGHSKLSTTMDTYAHVTPNMQRQTVDIFENAINNPTKG</sequence>
<name>A0ABR7DEJ4_9CLOT</name>
<dbReference type="InterPro" id="IPR002104">
    <property type="entry name" value="Integrase_catalytic"/>
</dbReference>
<comment type="caution">
    <text evidence="9">The sequence shown here is derived from an EMBL/GenBank/DDBJ whole genome shotgun (WGS) entry which is preliminary data.</text>
</comment>
<evidence type="ECO:0000259" key="7">
    <source>
        <dbReference type="PROSITE" id="PS51898"/>
    </source>
</evidence>
<dbReference type="EMBL" id="JACOOO010000030">
    <property type="protein sequence ID" value="MBC5629836.1"/>
    <property type="molecule type" value="Genomic_DNA"/>
</dbReference>
<comment type="similarity">
    <text evidence="2">Belongs to the 'phage' integrase family.</text>
</comment>
<evidence type="ECO:0000313" key="10">
    <source>
        <dbReference type="Proteomes" id="UP000596929"/>
    </source>
</evidence>
<dbReference type="InterPro" id="IPR044068">
    <property type="entry name" value="CB"/>
</dbReference>
<reference evidence="9 10" key="1">
    <citation type="submission" date="2020-08" db="EMBL/GenBank/DDBJ databases">
        <title>Genome public.</title>
        <authorList>
            <person name="Liu C."/>
            <person name="Sun Q."/>
        </authorList>
    </citation>
    <scope>NUCLEOTIDE SEQUENCE [LARGE SCALE GENOMIC DNA]</scope>
    <source>
        <strain evidence="9 10">NSJ-6</strain>
    </source>
</reference>
<dbReference type="Pfam" id="PF00589">
    <property type="entry name" value="Phage_integrase"/>
    <property type="match status" value="1"/>
</dbReference>
<dbReference type="Gene3D" id="1.10.443.10">
    <property type="entry name" value="Intergrase catalytic core"/>
    <property type="match status" value="1"/>
</dbReference>
<proteinExistence type="inferred from homology"/>
<dbReference type="InterPro" id="IPR050090">
    <property type="entry name" value="Tyrosine_recombinase_XerCD"/>
</dbReference>
<dbReference type="PROSITE" id="PS51900">
    <property type="entry name" value="CB"/>
    <property type="match status" value="1"/>
</dbReference>
<keyword evidence="10" id="KW-1185">Reference proteome</keyword>
<accession>A0ABR7DEJ4</accession>
<dbReference type="PROSITE" id="PS51898">
    <property type="entry name" value="TYR_RECOMBINASE"/>
    <property type="match status" value="1"/>
</dbReference>
<dbReference type="Pfam" id="PF14659">
    <property type="entry name" value="Phage_int_SAM_3"/>
    <property type="match status" value="1"/>
</dbReference>
<comment type="function">
    <text evidence="1">Site-specific tyrosine recombinase, which acts by catalyzing the cutting and rejoining of the recombining DNA molecules.</text>
</comment>
<evidence type="ECO:0000256" key="5">
    <source>
        <dbReference type="ARBA" id="ARBA00023172"/>
    </source>
</evidence>
<dbReference type="InterPro" id="IPR004107">
    <property type="entry name" value="Integrase_SAM-like_N"/>
</dbReference>
<dbReference type="InterPro" id="IPR013762">
    <property type="entry name" value="Integrase-like_cat_sf"/>
</dbReference>
<dbReference type="PANTHER" id="PTHR30349:SF64">
    <property type="entry name" value="PROPHAGE INTEGRASE INTD-RELATED"/>
    <property type="match status" value="1"/>
</dbReference>
<evidence type="ECO:0000256" key="1">
    <source>
        <dbReference type="ARBA" id="ARBA00003283"/>
    </source>
</evidence>
<dbReference type="InterPro" id="IPR010998">
    <property type="entry name" value="Integrase_recombinase_N"/>
</dbReference>
<evidence type="ECO:0000256" key="4">
    <source>
        <dbReference type="ARBA" id="ARBA00023125"/>
    </source>
</evidence>
<dbReference type="RefSeq" id="WP_186860421.1">
    <property type="nucleotide sequence ID" value="NZ_JACOOO010000030.1"/>
</dbReference>
<evidence type="ECO:0000256" key="3">
    <source>
        <dbReference type="ARBA" id="ARBA00022908"/>
    </source>
</evidence>
<protein>
    <submittedName>
        <fullName evidence="9">Site-specific integrase</fullName>
    </submittedName>
</protein>
<evidence type="ECO:0000256" key="6">
    <source>
        <dbReference type="PROSITE-ProRule" id="PRU01248"/>
    </source>
</evidence>
<keyword evidence="3" id="KW-0229">DNA integration</keyword>
<evidence type="ECO:0000313" key="9">
    <source>
        <dbReference type="EMBL" id="MBC5629836.1"/>
    </source>
</evidence>
<dbReference type="Proteomes" id="UP000596929">
    <property type="component" value="Unassembled WGS sequence"/>
</dbReference>
<evidence type="ECO:0000256" key="2">
    <source>
        <dbReference type="ARBA" id="ARBA00008857"/>
    </source>
</evidence>
<organism evidence="9 10">
    <name type="scientific">Clostridium hominis</name>
    <dbReference type="NCBI Taxonomy" id="2763036"/>
    <lineage>
        <taxon>Bacteria</taxon>
        <taxon>Bacillati</taxon>
        <taxon>Bacillota</taxon>
        <taxon>Clostridia</taxon>
        <taxon>Eubacteriales</taxon>
        <taxon>Clostridiaceae</taxon>
        <taxon>Clostridium</taxon>
    </lineage>
</organism>
<dbReference type="CDD" id="cd01189">
    <property type="entry name" value="INT_ICEBs1_C_like"/>
    <property type="match status" value="1"/>
</dbReference>
<dbReference type="InterPro" id="IPR011010">
    <property type="entry name" value="DNA_brk_join_enz"/>
</dbReference>
<dbReference type="PANTHER" id="PTHR30349">
    <property type="entry name" value="PHAGE INTEGRASE-RELATED"/>
    <property type="match status" value="1"/>
</dbReference>
<feature type="domain" description="Core-binding (CB)" evidence="8">
    <location>
        <begin position="66"/>
        <end position="145"/>
    </location>
</feature>
<feature type="domain" description="Tyr recombinase" evidence="7">
    <location>
        <begin position="173"/>
        <end position="370"/>
    </location>
</feature>